<dbReference type="PIRSF" id="PIRSF009376">
    <property type="entry name" value="Phospholipase_D_euk"/>
    <property type="match status" value="1"/>
</dbReference>
<dbReference type="InterPro" id="IPR001683">
    <property type="entry name" value="PX_dom"/>
</dbReference>
<comment type="similarity">
    <text evidence="2 7">Belongs to the phospholipase D family.</text>
</comment>
<proteinExistence type="inferred from homology"/>
<dbReference type="InterPro" id="IPR016555">
    <property type="entry name" value="PLipase_D_euk"/>
</dbReference>
<dbReference type="AlphaFoldDB" id="A0A9Q0M424"/>
<evidence type="ECO:0000256" key="3">
    <source>
        <dbReference type="ARBA" id="ARBA00022737"/>
    </source>
</evidence>
<feature type="domain" description="PLD phosphodiesterase" evidence="8">
    <location>
        <begin position="898"/>
        <end position="925"/>
    </location>
</feature>
<dbReference type="GO" id="GO:0009395">
    <property type="term" value="P:phospholipid catabolic process"/>
    <property type="evidence" value="ECO:0007669"/>
    <property type="project" value="TreeGrafter"/>
</dbReference>
<name>A0A9Q0M424_BLOTA</name>
<dbReference type="GO" id="GO:0060627">
    <property type="term" value="P:regulation of vesicle-mediated transport"/>
    <property type="evidence" value="ECO:0007669"/>
    <property type="project" value="TreeGrafter"/>
</dbReference>
<keyword evidence="11" id="KW-1185">Reference proteome</keyword>
<dbReference type="EMBL" id="JAPWDV010000003">
    <property type="protein sequence ID" value="KAJ6217497.1"/>
    <property type="molecule type" value="Genomic_DNA"/>
</dbReference>
<evidence type="ECO:0000256" key="1">
    <source>
        <dbReference type="ARBA" id="ARBA00000798"/>
    </source>
</evidence>
<evidence type="ECO:0000256" key="6">
    <source>
        <dbReference type="ARBA" id="ARBA00023098"/>
    </source>
</evidence>
<dbReference type="GO" id="GO:0004630">
    <property type="term" value="F:phospholipase D activity"/>
    <property type="evidence" value="ECO:0007669"/>
    <property type="project" value="UniProtKB-UniRule"/>
</dbReference>
<evidence type="ECO:0000259" key="9">
    <source>
        <dbReference type="PROSITE" id="PS50195"/>
    </source>
</evidence>
<accession>A0A9Q0M424</accession>
<sequence>MEDKVLPTKSVDEEKSITLSTSAKSSIPYTAIFSPVSDCFLCDVPIEAKIVHHEESRSVLSLSQYLYHIELKHGNFTWIIKRRHNNFRSLHQQIWLFYTTLTLPLPTHNNRENRKVLAKIGDIEFPKFPMIPETIFIHQVIGKRIRLLEEYLQFILSLSLFRSHPAVLNFLQISPFSFIEDLGNKGEEFMVKKRAGGFRKAAFCTRMENFFTDFTGHWRNRGLLVKDTCLFYYRLKDKKIRYVMLFDKDFCADSGIKQTGVQHGVRIKNLSRQLIVKTKNPKELADYLNEYAQRYAKEFLSFNTYGSFAPVRKDTDCQWFVDGSAYFEAVSQAIQMAEQEIFITDWWLSPEIYLKRPSFANQWRLDTMLQKKAEQGVRIFILLYKEFELGISINSVYTKRTLMKMHKNIAVLRHPDAARGGTLLWSHHEKLVVIDQKYAFVGGIDLCFGRWDNFEHRLTDQGGISFQHNDDIVIHNSTKPTGLRYRSISQPLLSDGVSTTSEEPEKFGANLTVPGFQPSVSPMKKSISNEKGIDEVDNRINRSASFSVQGGPSRSERKFKKNEIKPGFRNRISTKIRTKRNQAITKFRKINRRIRNKITDSGGDDISYISTDIENNDDFIKQSIPKIQTDIDHIATDELEGGAKLWIGKDYTNFIVKDFNNLNLPFQDSIDRHTTPRMPWHDISCMVVGAAARDVARHFIQRWNFTKYSKAKSNDRYPCLIPRTYQKVNELSIPPFLLRTHRVTCQVLRSVSSWSAGIKRTEASILEAYMDAISNAEHYIYIENQFFISQTITHSDGDYVVRNRIAEALYRRIIRAFRNKETFRVFILIPLLPAFEGEVGTSSGSAIQQITHYNYSTICKGENSLLGKLKQEIDDPSQYIGFYSLRNYDELNGRLITELIYVHSKLLIVDDRVTIIGSANINDRSMMGYRDSEVAVIIDDQEFELQSMNGKPYRSGRFAGSLRRMLMREHLGIYTKSSSNDDQQLQLKLDCVNDPIHDHFWFQIWNYTARLNTMIYEQVFAVIPTDEIKTFAQIPEYMEKTKLYKVDKAKAQERLTSIHGHLVFLPLEFLSKESTPTNVYNAQDHFIPQIVWT</sequence>
<keyword evidence="6" id="KW-0443">Lipid metabolism</keyword>
<dbReference type="GO" id="GO:0006654">
    <property type="term" value="P:phosphatidic acid biosynthetic process"/>
    <property type="evidence" value="ECO:0007669"/>
    <property type="project" value="InterPro"/>
</dbReference>
<evidence type="ECO:0000313" key="11">
    <source>
        <dbReference type="Proteomes" id="UP001142055"/>
    </source>
</evidence>
<dbReference type="Proteomes" id="UP001142055">
    <property type="component" value="Chromosome 3"/>
</dbReference>
<comment type="caution">
    <text evidence="10">The sequence shown here is derived from an EMBL/GenBank/DDBJ whole genome shotgun (WGS) entry which is preliminary data.</text>
</comment>
<feature type="domain" description="PLD phosphodiesterase" evidence="8">
    <location>
        <begin position="423"/>
        <end position="450"/>
    </location>
</feature>
<keyword evidence="3" id="KW-0677">Repeat</keyword>
<organism evidence="10 11">
    <name type="scientific">Blomia tropicalis</name>
    <name type="common">Mite</name>
    <dbReference type="NCBI Taxonomy" id="40697"/>
    <lineage>
        <taxon>Eukaryota</taxon>
        <taxon>Metazoa</taxon>
        <taxon>Ecdysozoa</taxon>
        <taxon>Arthropoda</taxon>
        <taxon>Chelicerata</taxon>
        <taxon>Arachnida</taxon>
        <taxon>Acari</taxon>
        <taxon>Acariformes</taxon>
        <taxon>Sarcoptiformes</taxon>
        <taxon>Astigmata</taxon>
        <taxon>Glycyphagoidea</taxon>
        <taxon>Echimyopodidae</taxon>
        <taxon>Blomia</taxon>
    </lineage>
</organism>
<dbReference type="InterPro" id="IPR036871">
    <property type="entry name" value="PX_dom_sf"/>
</dbReference>
<feature type="domain" description="PX" evidence="9">
    <location>
        <begin position="45"/>
        <end position="178"/>
    </location>
</feature>
<dbReference type="SMART" id="SM00312">
    <property type="entry name" value="PX"/>
    <property type="match status" value="1"/>
</dbReference>
<dbReference type="GO" id="GO:0035091">
    <property type="term" value="F:phosphatidylinositol binding"/>
    <property type="evidence" value="ECO:0007669"/>
    <property type="project" value="InterPro"/>
</dbReference>
<dbReference type="PROSITE" id="PS50035">
    <property type="entry name" value="PLD"/>
    <property type="match status" value="2"/>
</dbReference>
<dbReference type="GO" id="GO:0035556">
    <property type="term" value="P:intracellular signal transduction"/>
    <property type="evidence" value="ECO:0007669"/>
    <property type="project" value="InterPro"/>
</dbReference>
<dbReference type="CDD" id="cd09138">
    <property type="entry name" value="PLDc_vPLD1_2_yPLD_like_1"/>
    <property type="match status" value="1"/>
</dbReference>
<dbReference type="EC" id="3.1.4.4" evidence="7"/>
<dbReference type="InterPro" id="IPR015679">
    <property type="entry name" value="PLipase_D_fam"/>
</dbReference>
<reference evidence="10" key="1">
    <citation type="submission" date="2022-12" db="EMBL/GenBank/DDBJ databases">
        <title>Genome assemblies of Blomia tropicalis.</title>
        <authorList>
            <person name="Cui Y."/>
        </authorList>
    </citation>
    <scope>NUCLEOTIDE SEQUENCE</scope>
    <source>
        <tissue evidence="10">Adult mites</tissue>
    </source>
</reference>
<evidence type="ECO:0000259" key="8">
    <source>
        <dbReference type="PROSITE" id="PS50035"/>
    </source>
</evidence>
<dbReference type="Gene3D" id="3.30.870.10">
    <property type="entry name" value="Endonuclease Chain A"/>
    <property type="match status" value="3"/>
</dbReference>
<dbReference type="SUPFAM" id="SSF64268">
    <property type="entry name" value="PX domain"/>
    <property type="match status" value="1"/>
</dbReference>
<evidence type="ECO:0000256" key="5">
    <source>
        <dbReference type="ARBA" id="ARBA00022963"/>
    </source>
</evidence>
<protein>
    <recommendedName>
        <fullName evidence="7">Phospholipase</fullName>
        <ecNumber evidence="7">3.1.4.4</ecNumber>
    </recommendedName>
</protein>
<dbReference type="SUPFAM" id="SSF56024">
    <property type="entry name" value="Phospholipase D/nuclease"/>
    <property type="match status" value="3"/>
</dbReference>
<comment type="catalytic activity">
    <reaction evidence="1 7">
        <text>a 1,2-diacyl-sn-glycero-3-phosphocholine + H2O = a 1,2-diacyl-sn-glycero-3-phosphate + choline + H(+)</text>
        <dbReference type="Rhea" id="RHEA:14445"/>
        <dbReference type="ChEBI" id="CHEBI:15354"/>
        <dbReference type="ChEBI" id="CHEBI:15377"/>
        <dbReference type="ChEBI" id="CHEBI:15378"/>
        <dbReference type="ChEBI" id="CHEBI:57643"/>
        <dbReference type="ChEBI" id="CHEBI:58608"/>
        <dbReference type="EC" id="3.1.4.4"/>
    </reaction>
</comment>
<evidence type="ECO:0000313" key="10">
    <source>
        <dbReference type="EMBL" id="KAJ6217497.1"/>
    </source>
</evidence>
<dbReference type="SMART" id="SM00155">
    <property type="entry name" value="PLDc"/>
    <property type="match status" value="2"/>
</dbReference>
<dbReference type="FunFam" id="3.30.870.10:FF:000011">
    <property type="entry name" value="Phospholipase"/>
    <property type="match status" value="1"/>
</dbReference>
<evidence type="ECO:0000256" key="7">
    <source>
        <dbReference type="PIRNR" id="PIRNR009376"/>
    </source>
</evidence>
<dbReference type="PANTHER" id="PTHR18896">
    <property type="entry name" value="PHOSPHOLIPASE D"/>
    <property type="match status" value="1"/>
</dbReference>
<dbReference type="InterPro" id="IPR001736">
    <property type="entry name" value="PLipase_D/transphosphatidylase"/>
</dbReference>
<dbReference type="PANTHER" id="PTHR18896:SF76">
    <property type="entry name" value="PHOSPHOLIPASE"/>
    <property type="match status" value="1"/>
</dbReference>
<dbReference type="CDD" id="cd09141">
    <property type="entry name" value="PLDc_vPLD1_2_yPLD_like_2"/>
    <property type="match status" value="1"/>
</dbReference>
<gene>
    <name evidence="10" type="ORF">RDWZM_008654</name>
</gene>
<evidence type="ECO:0000256" key="2">
    <source>
        <dbReference type="ARBA" id="ARBA00008664"/>
    </source>
</evidence>
<keyword evidence="4 7" id="KW-0378">Hydrolase</keyword>
<dbReference type="Pfam" id="PF00787">
    <property type="entry name" value="PX"/>
    <property type="match status" value="1"/>
</dbReference>
<keyword evidence="5 7" id="KW-0442">Lipid degradation</keyword>
<dbReference type="Pfam" id="PF00614">
    <property type="entry name" value="PLDc"/>
    <property type="match status" value="2"/>
</dbReference>
<dbReference type="Gene3D" id="3.30.1520.10">
    <property type="entry name" value="Phox-like domain"/>
    <property type="match status" value="1"/>
</dbReference>
<evidence type="ECO:0000256" key="4">
    <source>
        <dbReference type="ARBA" id="ARBA00022801"/>
    </source>
</evidence>
<dbReference type="PROSITE" id="PS50195">
    <property type="entry name" value="PX"/>
    <property type="match status" value="1"/>
</dbReference>
<dbReference type="OMA" id="EWRLDQI"/>